<dbReference type="RefSeq" id="WP_039195499.1">
    <property type="nucleotide sequence ID" value="NZ_JRFJ01000006.1"/>
</dbReference>
<dbReference type="GO" id="GO:0009236">
    <property type="term" value="P:cobalamin biosynthetic process"/>
    <property type="evidence" value="ECO:0007669"/>
    <property type="project" value="UniProtKB-UniPathway"/>
</dbReference>
<keyword evidence="2" id="KW-0169">Cobalamin biosynthesis</keyword>
<dbReference type="InterPro" id="IPR012818">
    <property type="entry name" value="CbiE"/>
</dbReference>
<keyword evidence="4 7" id="KW-0808">Transferase</keyword>
<dbReference type="PANTHER" id="PTHR43182">
    <property type="entry name" value="COBALT-PRECORRIN-6B C(15)-METHYLTRANSFERASE (DECARBOXYLATING)"/>
    <property type="match status" value="1"/>
</dbReference>
<dbReference type="CDD" id="cd11644">
    <property type="entry name" value="Precorrin-6Y-MT"/>
    <property type="match status" value="1"/>
</dbReference>
<dbReference type="Gene3D" id="3.30.950.10">
    <property type="entry name" value="Methyltransferase, Cobalt-precorrin-4 Transmethylase, Domain 2"/>
    <property type="match status" value="1"/>
</dbReference>
<reference evidence="7 8" key="1">
    <citation type="submission" date="2014-09" db="EMBL/GenBank/DDBJ databases">
        <title>Isolation and characterization of Aurantimonas altamirensis ON-56566 from clinical sample following a dog bite.</title>
        <authorList>
            <person name="Eshaghi A."/>
            <person name="Li A."/>
            <person name="Shahinas D."/>
            <person name="Bahn P."/>
            <person name="Kus J.V."/>
            <person name="Patel S.N."/>
        </authorList>
    </citation>
    <scope>NUCLEOTIDE SEQUENCE [LARGE SCALE GENOMIC DNA]</scope>
    <source>
        <strain evidence="7 8">ON-56566</strain>
    </source>
</reference>
<sequence length="400" mass="41474">MPAWLTVVGIGDGGLESLAPEQRAAIDAALHVVGGARHLAMLDGVAAAAQRHRWSSPFDASRATIEALAGQPTVVLASGDPSWFGPVAWLRRFLPADAMRVLPSPSSFSLAAARLGWALEDVACLSAHGRPVSALAASLGAGRRLLILSADGTTPGEVASLLVREGFGLSRMTVLEHLGGAHERALSTTAEAFSLPPGAALNIVAVDCVGRPGHGAFGLADEAFAHDGKMTKRPMRTLALAALEPRPGACLWDIGSGCGSIAVEWARLGGRAIALEPRADRRALLAENVRRLSHGPVEIVAGLAPAALDGFAAPDSVFIGGGLSEATFARAFDALPHHGNLVAHAVTLESEALLMALHARYGGNLTRLAVAVAAPVGTLTGWRPQMPVTHWHLRKGAERT</sequence>
<evidence type="ECO:0000259" key="6">
    <source>
        <dbReference type="Pfam" id="PF00590"/>
    </source>
</evidence>
<evidence type="ECO:0000313" key="8">
    <source>
        <dbReference type="Proteomes" id="UP000030826"/>
    </source>
</evidence>
<dbReference type="NCBIfam" id="TIGR02467">
    <property type="entry name" value="CbiE"/>
    <property type="match status" value="1"/>
</dbReference>
<feature type="domain" description="Tetrapyrrole methylase" evidence="6">
    <location>
        <begin position="5"/>
        <end position="191"/>
    </location>
</feature>
<dbReference type="GO" id="GO:0032259">
    <property type="term" value="P:methylation"/>
    <property type="evidence" value="ECO:0007669"/>
    <property type="project" value="UniProtKB-KW"/>
</dbReference>
<dbReference type="NCBIfam" id="TIGR02469">
    <property type="entry name" value="CbiT"/>
    <property type="match status" value="1"/>
</dbReference>
<dbReference type="SUPFAM" id="SSF53790">
    <property type="entry name" value="Tetrapyrrole methylase"/>
    <property type="match status" value="1"/>
</dbReference>
<dbReference type="PIRSF" id="PIRSF036428">
    <property type="entry name" value="CobL"/>
    <property type="match status" value="1"/>
</dbReference>
<organism evidence="7 8">
    <name type="scientific">Aureimonas altamirensis</name>
    <dbReference type="NCBI Taxonomy" id="370622"/>
    <lineage>
        <taxon>Bacteria</taxon>
        <taxon>Pseudomonadati</taxon>
        <taxon>Pseudomonadota</taxon>
        <taxon>Alphaproteobacteria</taxon>
        <taxon>Hyphomicrobiales</taxon>
        <taxon>Aurantimonadaceae</taxon>
        <taxon>Aureimonas</taxon>
    </lineage>
</organism>
<dbReference type="PANTHER" id="PTHR43182:SF1">
    <property type="entry name" value="COBALT-PRECORRIN-7 C(5)-METHYLTRANSFERASE"/>
    <property type="match status" value="1"/>
</dbReference>
<name>A0A0B1Q396_9HYPH</name>
<dbReference type="EMBL" id="JRFJ01000006">
    <property type="protein sequence ID" value="KHJ53377.1"/>
    <property type="molecule type" value="Genomic_DNA"/>
</dbReference>
<dbReference type="OrthoDB" id="9787825at2"/>
<evidence type="ECO:0000256" key="2">
    <source>
        <dbReference type="ARBA" id="ARBA00022573"/>
    </source>
</evidence>
<dbReference type="InterPro" id="IPR006365">
    <property type="entry name" value="Cbl_synth_CobL"/>
</dbReference>
<dbReference type="Pfam" id="PF00590">
    <property type="entry name" value="TP_methylase"/>
    <property type="match status" value="1"/>
</dbReference>
<gene>
    <name evidence="7" type="ORF">LA66_18435</name>
</gene>
<dbReference type="Gene3D" id="3.40.50.150">
    <property type="entry name" value="Vaccinia Virus protein VP39"/>
    <property type="match status" value="1"/>
</dbReference>
<dbReference type="AlphaFoldDB" id="A0A0B1Q396"/>
<proteinExistence type="predicted"/>
<dbReference type="InterPro" id="IPR014008">
    <property type="entry name" value="Cbl_synth_MTase_CbiT"/>
</dbReference>
<comment type="caution">
    <text evidence="7">The sequence shown here is derived from an EMBL/GenBank/DDBJ whole genome shotgun (WGS) entry which is preliminary data.</text>
</comment>
<dbReference type="GO" id="GO:0008276">
    <property type="term" value="F:protein methyltransferase activity"/>
    <property type="evidence" value="ECO:0007669"/>
    <property type="project" value="InterPro"/>
</dbReference>
<protein>
    <submittedName>
        <fullName evidence="7">Precorrin-6Y C5,15-methyltransferase</fullName>
    </submittedName>
</protein>
<dbReference type="InterPro" id="IPR000878">
    <property type="entry name" value="4pyrrol_Mease"/>
</dbReference>
<dbReference type="SUPFAM" id="SSF53335">
    <property type="entry name" value="S-adenosyl-L-methionine-dependent methyltransferases"/>
    <property type="match status" value="1"/>
</dbReference>
<dbReference type="Gene3D" id="3.40.1010.10">
    <property type="entry name" value="Cobalt-precorrin-4 Transmethylase, Domain 1"/>
    <property type="match status" value="1"/>
</dbReference>
<dbReference type="InterPro" id="IPR014777">
    <property type="entry name" value="4pyrrole_Mease_sub1"/>
</dbReference>
<comment type="pathway">
    <text evidence="1">Cofactor biosynthesis; adenosylcobalamin biosynthesis.</text>
</comment>
<keyword evidence="3 7" id="KW-0489">Methyltransferase</keyword>
<dbReference type="InterPro" id="IPR035996">
    <property type="entry name" value="4pyrrol_Methylase_sf"/>
</dbReference>
<keyword evidence="5" id="KW-0949">S-adenosyl-L-methionine</keyword>
<dbReference type="InterPro" id="IPR029063">
    <property type="entry name" value="SAM-dependent_MTases_sf"/>
</dbReference>
<evidence type="ECO:0000256" key="4">
    <source>
        <dbReference type="ARBA" id="ARBA00022679"/>
    </source>
</evidence>
<dbReference type="Proteomes" id="UP000030826">
    <property type="component" value="Unassembled WGS sequence"/>
</dbReference>
<dbReference type="STRING" id="370622.LA66_18435"/>
<accession>A0A0B1Q396</accession>
<evidence type="ECO:0000256" key="1">
    <source>
        <dbReference type="ARBA" id="ARBA00004953"/>
    </source>
</evidence>
<evidence type="ECO:0000256" key="3">
    <source>
        <dbReference type="ARBA" id="ARBA00022603"/>
    </source>
</evidence>
<dbReference type="InterPro" id="IPR050714">
    <property type="entry name" value="Cobalamin_biosynth_MTase"/>
</dbReference>
<dbReference type="UniPathway" id="UPA00148"/>
<evidence type="ECO:0000313" key="7">
    <source>
        <dbReference type="EMBL" id="KHJ53377.1"/>
    </source>
</evidence>
<evidence type="ECO:0000256" key="5">
    <source>
        <dbReference type="ARBA" id="ARBA00022691"/>
    </source>
</evidence>
<dbReference type="InterPro" id="IPR014776">
    <property type="entry name" value="4pyrrole_Mease_sub2"/>
</dbReference>